<dbReference type="InterPro" id="IPR039246">
    <property type="entry name" value="Flagellar_FlgA"/>
</dbReference>
<dbReference type="Pfam" id="PF17656">
    <property type="entry name" value="ChapFlgA_N"/>
    <property type="match status" value="1"/>
</dbReference>
<dbReference type="GO" id="GO:0042597">
    <property type="term" value="C:periplasmic space"/>
    <property type="evidence" value="ECO:0007669"/>
    <property type="project" value="UniProtKB-SubCell"/>
</dbReference>
<dbReference type="InterPro" id="IPR013974">
    <property type="entry name" value="SAF"/>
</dbReference>
<proteinExistence type="inferred from homology"/>
<dbReference type="EMBL" id="CP034464">
    <property type="protein sequence ID" value="AZP13750.1"/>
    <property type="molecule type" value="Genomic_DNA"/>
</dbReference>
<keyword evidence="6" id="KW-0969">Cilium</keyword>
<dbReference type="CDD" id="cd11614">
    <property type="entry name" value="SAF_CpaB_FlgA_like"/>
    <property type="match status" value="1"/>
</dbReference>
<dbReference type="PANTHER" id="PTHR36307">
    <property type="entry name" value="FLAGELLA BASAL BODY P-RING FORMATION PROTEIN FLGA"/>
    <property type="match status" value="1"/>
</dbReference>
<keyword evidence="2 4" id="KW-0732">Signal</keyword>
<dbReference type="GO" id="GO:0044780">
    <property type="term" value="P:bacterial-type flagellum assembly"/>
    <property type="evidence" value="ECO:0007669"/>
    <property type="project" value="InterPro"/>
</dbReference>
<keyword evidence="6" id="KW-0282">Flagellum</keyword>
<keyword evidence="3 4" id="KW-0574">Periplasm</keyword>
<feature type="chain" id="PRO_5018814203" description="Flagella basal body P-ring formation protein FlgA" evidence="4">
    <location>
        <begin position="19"/>
        <end position="230"/>
    </location>
</feature>
<organism evidence="6 7">
    <name type="scientific">Undibacterium parvum</name>
    <dbReference type="NCBI Taxonomy" id="401471"/>
    <lineage>
        <taxon>Bacteria</taxon>
        <taxon>Pseudomonadati</taxon>
        <taxon>Pseudomonadota</taxon>
        <taxon>Betaproteobacteria</taxon>
        <taxon>Burkholderiales</taxon>
        <taxon>Oxalobacteraceae</taxon>
        <taxon>Undibacterium</taxon>
    </lineage>
</organism>
<dbReference type="NCBIfam" id="TIGR03170">
    <property type="entry name" value="flgA_cterm"/>
    <property type="match status" value="1"/>
</dbReference>
<evidence type="ECO:0000313" key="7">
    <source>
        <dbReference type="Proteomes" id="UP000275663"/>
    </source>
</evidence>
<comment type="function">
    <text evidence="4">Involved in the assembly process of the P-ring formation. It may associate with FlgF on the rod constituting a structure essential for the P-ring assembly or may act as a modulator protein for the P-ring assembly.</text>
</comment>
<dbReference type="Proteomes" id="UP000275663">
    <property type="component" value="Chromosome"/>
</dbReference>
<evidence type="ECO:0000256" key="4">
    <source>
        <dbReference type="RuleBase" id="RU362063"/>
    </source>
</evidence>
<dbReference type="Gene3D" id="3.90.1210.10">
    <property type="entry name" value="Antifreeze-like/N-acetylneuraminic acid synthase C-terminal domain"/>
    <property type="match status" value="1"/>
</dbReference>
<name>A0A3S9HNQ0_9BURK</name>
<dbReference type="PANTHER" id="PTHR36307:SF1">
    <property type="entry name" value="FLAGELLA BASAL BODY P-RING FORMATION PROTEIN FLGA"/>
    <property type="match status" value="1"/>
</dbReference>
<evidence type="ECO:0000256" key="1">
    <source>
        <dbReference type="ARBA" id="ARBA00004418"/>
    </source>
</evidence>
<feature type="signal peptide" evidence="4">
    <location>
        <begin position="1"/>
        <end position="18"/>
    </location>
</feature>
<feature type="domain" description="SAF" evidence="5">
    <location>
        <begin position="106"/>
        <end position="168"/>
    </location>
</feature>
<reference evidence="6 7" key="1">
    <citation type="journal article" date="2011" name="Int. J. Syst. Evol. Microbiol.">
        <title>Description of Undibacterium oligocarboniphilum sp. nov., isolated from purified water, and Undibacterium pigrum strain CCUG 49012 as the type strain of Undibacterium parvum sp. nov., and emended descriptions of the genus Undibacterium and the species Undibacterium pigrum.</title>
        <authorList>
            <person name="Eder W."/>
            <person name="Wanner G."/>
            <person name="Ludwig W."/>
            <person name="Busse H.J."/>
            <person name="Ziemke-Kageler F."/>
            <person name="Lang E."/>
        </authorList>
    </citation>
    <scope>NUCLEOTIDE SEQUENCE [LARGE SCALE GENOMIC DNA]</scope>
    <source>
        <strain evidence="6 7">DSM 23061</strain>
    </source>
</reference>
<dbReference type="Gene3D" id="2.30.30.760">
    <property type="match status" value="1"/>
</dbReference>
<dbReference type="SMART" id="SM00858">
    <property type="entry name" value="SAF"/>
    <property type="match status" value="1"/>
</dbReference>
<dbReference type="AlphaFoldDB" id="A0A3S9HNQ0"/>
<gene>
    <name evidence="6" type="primary">flgA</name>
    <name evidence="6" type="ORF">EJN92_18205</name>
</gene>
<keyword evidence="4" id="KW-1005">Bacterial flagellum biogenesis</keyword>
<dbReference type="Pfam" id="PF13144">
    <property type="entry name" value="ChapFlgA"/>
    <property type="match status" value="1"/>
</dbReference>
<dbReference type="InterPro" id="IPR041231">
    <property type="entry name" value="FlgA_N"/>
</dbReference>
<accession>A0A3S9HNQ0</accession>
<evidence type="ECO:0000256" key="3">
    <source>
        <dbReference type="ARBA" id="ARBA00022764"/>
    </source>
</evidence>
<keyword evidence="6" id="KW-0966">Cell projection</keyword>
<dbReference type="InterPro" id="IPR017585">
    <property type="entry name" value="SAF_FlgA"/>
</dbReference>
<dbReference type="KEGG" id="upv:EJN92_18205"/>
<comment type="similarity">
    <text evidence="4">Belongs to the FlgA family.</text>
</comment>
<evidence type="ECO:0000256" key="2">
    <source>
        <dbReference type="ARBA" id="ARBA00022729"/>
    </source>
</evidence>
<protein>
    <recommendedName>
        <fullName evidence="4">Flagella basal body P-ring formation protein FlgA</fullName>
    </recommendedName>
</protein>
<comment type="subcellular location">
    <subcellularLocation>
        <location evidence="1 4">Periplasm</location>
    </subcellularLocation>
</comment>
<keyword evidence="7" id="KW-1185">Reference proteome</keyword>
<evidence type="ECO:0000313" key="6">
    <source>
        <dbReference type="EMBL" id="AZP13750.1"/>
    </source>
</evidence>
<sequence>MDRFIFCAVLCTCNLAMAQSSEATQDLAQLKLLAEDFLKQQTSSYPGSVEISSAQFDSRLKLPACSNPRPFLTPGSRIVGKVTVGIRCTTPKPWNIFLAAQIKVSGDYYVTTKQISPGQTILPSDILKVSGELSSLPAGVITNPEQIIGKTLSNSLASGSIIKLDAVKAFPFIQQGQSVKIISAGPGFQVTTDGIALNSANEGQVARAKILSGQVLSGVAKMAGVLEINY</sequence>
<evidence type="ECO:0000259" key="5">
    <source>
        <dbReference type="SMART" id="SM00858"/>
    </source>
</evidence>